<dbReference type="Proteomes" id="UP001470230">
    <property type="component" value="Unassembled WGS sequence"/>
</dbReference>
<feature type="compositionally biased region" description="Low complexity" evidence="1">
    <location>
        <begin position="196"/>
        <end position="208"/>
    </location>
</feature>
<protein>
    <submittedName>
        <fullName evidence="2">Uncharacterized protein</fullName>
    </submittedName>
</protein>
<gene>
    <name evidence="2" type="ORF">M9Y10_005096</name>
</gene>
<evidence type="ECO:0000313" key="2">
    <source>
        <dbReference type="EMBL" id="KAK8878329.1"/>
    </source>
</evidence>
<name>A0ABR2JK88_9EUKA</name>
<evidence type="ECO:0000256" key="1">
    <source>
        <dbReference type="SAM" id="MobiDB-lite"/>
    </source>
</evidence>
<keyword evidence="3" id="KW-1185">Reference proteome</keyword>
<proteinExistence type="predicted"/>
<sequence>MSFFLRRHPSASPKVKNYINKFEKIANEFQDSTLDFHKNTQNLDMKYKSLSHDLKHTLVSRSAMSYHHPREPLFNDKSRHGNESMFITGHISHPSVPKKDVLPKIVQPKRCTPVSKVMPIRPVYGAYKYYDSVATREMKLGEEELMMEVRNYPQLEYEYRAFTDMKKVDPYFHIGGFPREVLLRSPDERVYTHVQSSENSNNPNNDNSDYMKDPSNYYIESDGNYHNQNESEYFENDIKENEFTSLEPNNPIERNQYENEIYNNGKPYNNHRAILTR</sequence>
<dbReference type="EMBL" id="JAPFFF010000011">
    <property type="protein sequence ID" value="KAK8878329.1"/>
    <property type="molecule type" value="Genomic_DNA"/>
</dbReference>
<comment type="caution">
    <text evidence="2">The sequence shown here is derived from an EMBL/GenBank/DDBJ whole genome shotgun (WGS) entry which is preliminary data.</text>
</comment>
<evidence type="ECO:0000313" key="3">
    <source>
        <dbReference type="Proteomes" id="UP001470230"/>
    </source>
</evidence>
<organism evidence="2 3">
    <name type="scientific">Tritrichomonas musculus</name>
    <dbReference type="NCBI Taxonomy" id="1915356"/>
    <lineage>
        <taxon>Eukaryota</taxon>
        <taxon>Metamonada</taxon>
        <taxon>Parabasalia</taxon>
        <taxon>Tritrichomonadida</taxon>
        <taxon>Tritrichomonadidae</taxon>
        <taxon>Tritrichomonas</taxon>
    </lineage>
</organism>
<feature type="region of interest" description="Disordered" evidence="1">
    <location>
        <begin position="194"/>
        <end position="228"/>
    </location>
</feature>
<reference evidence="2 3" key="1">
    <citation type="submission" date="2024-04" db="EMBL/GenBank/DDBJ databases">
        <title>Tritrichomonas musculus Genome.</title>
        <authorList>
            <person name="Alves-Ferreira E."/>
            <person name="Grigg M."/>
            <person name="Lorenzi H."/>
            <person name="Galac M."/>
        </authorList>
    </citation>
    <scope>NUCLEOTIDE SEQUENCE [LARGE SCALE GENOMIC DNA]</scope>
    <source>
        <strain evidence="2 3">EAF2021</strain>
    </source>
</reference>
<accession>A0ABR2JK88</accession>